<evidence type="ECO:0008006" key="4">
    <source>
        <dbReference type="Google" id="ProtNLM"/>
    </source>
</evidence>
<gene>
    <name evidence="3" type="ORF">HERI1096_LOCUS40063</name>
</gene>
<name>A0A7S3C5C5_9EUKA</name>
<evidence type="ECO:0000256" key="2">
    <source>
        <dbReference type="ARBA" id="ARBA00022801"/>
    </source>
</evidence>
<evidence type="ECO:0000256" key="1">
    <source>
        <dbReference type="ARBA" id="ARBA00022723"/>
    </source>
</evidence>
<dbReference type="PANTHER" id="PTHR45953:SF1">
    <property type="entry name" value="IDURONATE 2-SULFATASE"/>
    <property type="match status" value="1"/>
</dbReference>
<dbReference type="EMBL" id="HBHX01072430">
    <property type="protein sequence ID" value="CAE0153533.1"/>
    <property type="molecule type" value="Transcribed_RNA"/>
</dbReference>
<dbReference type="GO" id="GO:0004423">
    <property type="term" value="F:iduronate-2-sulfatase activity"/>
    <property type="evidence" value="ECO:0007669"/>
    <property type="project" value="TreeGrafter"/>
</dbReference>
<protein>
    <recommendedName>
        <fullName evidence="4">Sulfatase N-terminal domain-containing protein</fullName>
    </recommendedName>
</protein>
<sequence length="200" mass="21744">MFIHIPDLTDKGITTSHPTEYLDLMPTLAEAAMGVIVPPCPRGVGASRKVKLCTHGTSLLPLISDPTTEVKLAAYSQYPRGYVKPGEKDHYLDELDPFGPISSQISSGSTPSPSACLTKHCTMGYSMLTRVNGTEYRYTEWVDFNTKVSGGPDWDRNVGTELYHHGDDPLENINIAASAAPALLAKLSKRLHQHPVLALA</sequence>
<organism evidence="3">
    <name type="scientific">Haptolina ericina</name>
    <dbReference type="NCBI Taxonomy" id="156174"/>
    <lineage>
        <taxon>Eukaryota</taxon>
        <taxon>Haptista</taxon>
        <taxon>Haptophyta</taxon>
        <taxon>Prymnesiophyceae</taxon>
        <taxon>Prymnesiales</taxon>
        <taxon>Prymnesiaceae</taxon>
        <taxon>Haptolina</taxon>
    </lineage>
</organism>
<dbReference type="Gene3D" id="3.40.720.10">
    <property type="entry name" value="Alkaline Phosphatase, subunit A"/>
    <property type="match status" value="1"/>
</dbReference>
<keyword evidence="1" id="KW-0479">Metal-binding</keyword>
<dbReference type="GO" id="GO:0046872">
    <property type="term" value="F:metal ion binding"/>
    <property type="evidence" value="ECO:0007669"/>
    <property type="project" value="UniProtKB-KW"/>
</dbReference>
<accession>A0A7S3C5C5</accession>
<dbReference type="InterPro" id="IPR017850">
    <property type="entry name" value="Alkaline_phosphatase_core_sf"/>
</dbReference>
<keyword evidence="2" id="KW-0378">Hydrolase</keyword>
<evidence type="ECO:0000313" key="3">
    <source>
        <dbReference type="EMBL" id="CAE0153533.1"/>
    </source>
</evidence>
<dbReference type="AlphaFoldDB" id="A0A7S3C5C5"/>
<dbReference type="SUPFAM" id="SSF53649">
    <property type="entry name" value="Alkaline phosphatase-like"/>
    <property type="match status" value="1"/>
</dbReference>
<dbReference type="PANTHER" id="PTHR45953">
    <property type="entry name" value="IDURONATE 2-SULFATASE"/>
    <property type="match status" value="1"/>
</dbReference>
<proteinExistence type="predicted"/>
<reference evidence="3" key="1">
    <citation type="submission" date="2021-01" db="EMBL/GenBank/DDBJ databases">
        <authorList>
            <person name="Corre E."/>
            <person name="Pelletier E."/>
            <person name="Niang G."/>
            <person name="Scheremetjew M."/>
            <person name="Finn R."/>
            <person name="Kale V."/>
            <person name="Holt S."/>
            <person name="Cochrane G."/>
            <person name="Meng A."/>
            <person name="Brown T."/>
            <person name="Cohen L."/>
        </authorList>
    </citation>
    <scope>NUCLEOTIDE SEQUENCE</scope>
    <source>
        <strain evidence="3">CCMP281</strain>
    </source>
</reference>
<dbReference type="GO" id="GO:0005737">
    <property type="term" value="C:cytoplasm"/>
    <property type="evidence" value="ECO:0007669"/>
    <property type="project" value="TreeGrafter"/>
</dbReference>